<dbReference type="EMBL" id="MLBF01000030">
    <property type="protein sequence ID" value="OLN29731.1"/>
    <property type="molecule type" value="Genomic_DNA"/>
</dbReference>
<feature type="transmembrane region" description="Helical" evidence="7">
    <location>
        <begin position="165"/>
        <end position="186"/>
    </location>
</feature>
<proteinExistence type="predicted"/>
<dbReference type="InterPro" id="IPR052378">
    <property type="entry name" value="NosR_regulator"/>
</dbReference>
<evidence type="ECO:0000313" key="9">
    <source>
        <dbReference type="EMBL" id="OLN29731.1"/>
    </source>
</evidence>
<comment type="subcellular location">
    <subcellularLocation>
        <location evidence="1">Cell membrane</location>
    </subcellularLocation>
</comment>
<dbReference type="InterPro" id="IPR017900">
    <property type="entry name" value="4Fe4S_Fe_S_CS"/>
</dbReference>
<dbReference type="PROSITE" id="PS51379">
    <property type="entry name" value="4FE4S_FER_2"/>
    <property type="match status" value="2"/>
</dbReference>
<keyword evidence="2" id="KW-1003">Cell membrane</keyword>
<keyword evidence="7" id="KW-1133">Transmembrane helix</keyword>
<dbReference type="Pfam" id="PF12801">
    <property type="entry name" value="Fer4_5"/>
    <property type="match status" value="2"/>
</dbReference>
<protein>
    <submittedName>
        <fullName evidence="9">Putative iron-sulfur cluster binding protein YccM</fullName>
    </submittedName>
</protein>
<keyword evidence="7" id="KW-0812">Transmembrane</keyword>
<dbReference type="STRING" id="1888891.DSOL_3437"/>
<comment type="caution">
    <text evidence="9">The sequence shown here is derived from an EMBL/GenBank/DDBJ whole genome shotgun (WGS) entry which is preliminary data.</text>
</comment>
<dbReference type="InterPro" id="IPR017896">
    <property type="entry name" value="4Fe4S_Fe-S-bd"/>
</dbReference>
<name>A0A1Q8QQV6_9FIRM</name>
<dbReference type="RefSeq" id="WP_075365918.1">
    <property type="nucleotide sequence ID" value="NZ_MLBF01000030.1"/>
</dbReference>
<dbReference type="Gene3D" id="3.30.70.20">
    <property type="match status" value="1"/>
</dbReference>
<dbReference type="SUPFAM" id="SSF54862">
    <property type="entry name" value="4Fe-4S ferredoxins"/>
    <property type="match status" value="1"/>
</dbReference>
<dbReference type="OrthoDB" id="9806398at2"/>
<dbReference type="PROSITE" id="PS00198">
    <property type="entry name" value="4FE4S_FER_1"/>
    <property type="match status" value="1"/>
</dbReference>
<gene>
    <name evidence="9" type="ORF">DSOL_3437</name>
</gene>
<feature type="transmembrane region" description="Helical" evidence="7">
    <location>
        <begin position="125"/>
        <end position="145"/>
    </location>
</feature>
<keyword evidence="5" id="KW-0411">Iron-sulfur</keyword>
<evidence type="ECO:0000256" key="4">
    <source>
        <dbReference type="ARBA" id="ARBA00023004"/>
    </source>
</evidence>
<feature type="domain" description="4Fe-4S ferredoxin-type" evidence="8">
    <location>
        <begin position="210"/>
        <end position="238"/>
    </location>
</feature>
<dbReference type="GO" id="GO:0046872">
    <property type="term" value="F:metal ion binding"/>
    <property type="evidence" value="ECO:0007669"/>
    <property type="project" value="UniProtKB-KW"/>
</dbReference>
<dbReference type="GO" id="GO:0051536">
    <property type="term" value="F:iron-sulfur cluster binding"/>
    <property type="evidence" value="ECO:0007669"/>
    <property type="project" value="UniProtKB-KW"/>
</dbReference>
<keyword evidence="4" id="KW-0408">Iron</keyword>
<dbReference type="GO" id="GO:0005886">
    <property type="term" value="C:plasma membrane"/>
    <property type="evidence" value="ECO:0007669"/>
    <property type="project" value="UniProtKB-SubCell"/>
</dbReference>
<keyword evidence="3" id="KW-0479">Metal-binding</keyword>
<evidence type="ECO:0000313" key="10">
    <source>
        <dbReference type="Proteomes" id="UP000186102"/>
    </source>
</evidence>
<dbReference type="PANTHER" id="PTHR30224:SF4">
    <property type="entry name" value="ELECTRON TRANSPORT PROTEIN YCCM-RELATED"/>
    <property type="match status" value="1"/>
</dbReference>
<evidence type="ECO:0000256" key="3">
    <source>
        <dbReference type="ARBA" id="ARBA00022723"/>
    </source>
</evidence>
<keyword evidence="10" id="KW-1185">Reference proteome</keyword>
<evidence type="ECO:0000256" key="6">
    <source>
        <dbReference type="ARBA" id="ARBA00023136"/>
    </source>
</evidence>
<evidence type="ECO:0000256" key="5">
    <source>
        <dbReference type="ARBA" id="ARBA00023014"/>
    </source>
</evidence>
<evidence type="ECO:0000256" key="2">
    <source>
        <dbReference type="ARBA" id="ARBA00022475"/>
    </source>
</evidence>
<accession>A0A1Q8QQV6</accession>
<evidence type="ECO:0000256" key="7">
    <source>
        <dbReference type="SAM" id="Phobius"/>
    </source>
</evidence>
<dbReference type="AlphaFoldDB" id="A0A1Q8QQV6"/>
<evidence type="ECO:0000256" key="1">
    <source>
        <dbReference type="ARBA" id="ARBA00004236"/>
    </source>
</evidence>
<dbReference type="PANTHER" id="PTHR30224">
    <property type="entry name" value="ELECTRON TRANSPORT PROTEIN"/>
    <property type="match status" value="1"/>
</dbReference>
<reference evidence="9 10" key="1">
    <citation type="submission" date="2016-09" db="EMBL/GenBank/DDBJ databases">
        <title>Complete genome of Desulfosporosinus sp. OL.</title>
        <authorList>
            <person name="Mardanov A."/>
            <person name="Beletsky A."/>
            <person name="Panova A."/>
            <person name="Karnachuk O."/>
            <person name="Ravin N."/>
        </authorList>
    </citation>
    <scope>NUCLEOTIDE SEQUENCE [LARGE SCALE GENOMIC DNA]</scope>
    <source>
        <strain evidence="9 10">OL</strain>
    </source>
</reference>
<feature type="transmembrane region" description="Helical" evidence="7">
    <location>
        <begin position="61"/>
        <end position="83"/>
    </location>
</feature>
<keyword evidence="6 7" id="KW-0472">Membrane</keyword>
<sequence>MKKKTMLLYLRWGLLALFFVLVSIAAYLHQVFGGGQSPSIHALCPFGGLESLYQLFTTGSYISKIFLGTMILFAITIVLALLFRRSFCGLICPFGAIQGFFGKLGHKLFKRKSVMPVKLDKPLRYLKYVVLVITIAYAWKTAGLWMAPYDPWSAYAHLPEGLANVWAESAIGLIILVITVLGSLVYDRFFCKYLCPMGALYGIIGKLSPFKVVRNENACIDCGICSKSCPVTIDVQHSFKVTSAECLNCQICVLKCPKEGALENKEGHKMIKPLTVLVLVMAVFFGSIFAAQAAGVYNLTPNPLKAGESITYQEVKGYMSIKEAAESTKTELKVFYEKFKIPENVPATTKMKEISNVSPGYDFDSVKTSLESK</sequence>
<feature type="domain" description="4Fe-4S ferredoxin-type" evidence="8">
    <location>
        <begin position="239"/>
        <end position="267"/>
    </location>
</feature>
<feature type="transmembrane region" description="Helical" evidence="7">
    <location>
        <begin position="274"/>
        <end position="297"/>
    </location>
</feature>
<organism evidence="9 10">
    <name type="scientific">Desulfosporosinus metallidurans</name>
    <dbReference type="NCBI Taxonomy" id="1888891"/>
    <lineage>
        <taxon>Bacteria</taxon>
        <taxon>Bacillati</taxon>
        <taxon>Bacillota</taxon>
        <taxon>Clostridia</taxon>
        <taxon>Eubacteriales</taxon>
        <taxon>Desulfitobacteriaceae</taxon>
        <taxon>Desulfosporosinus</taxon>
    </lineage>
</organism>
<dbReference type="Proteomes" id="UP000186102">
    <property type="component" value="Unassembled WGS sequence"/>
</dbReference>
<evidence type="ECO:0000259" key="8">
    <source>
        <dbReference type="PROSITE" id="PS51379"/>
    </source>
</evidence>